<dbReference type="AlphaFoldDB" id="A0A1F5GAB2"/>
<name>A0A1F5GAB2_9BACT</name>
<gene>
    <name evidence="1" type="ORF">A3D04_04385</name>
</gene>
<evidence type="ECO:0000313" key="1">
    <source>
        <dbReference type="EMBL" id="OGD88767.1"/>
    </source>
</evidence>
<dbReference type="STRING" id="1797714.A3D04_04385"/>
<accession>A0A1F5GAB2</accession>
<dbReference type="EMBL" id="MFBD01000018">
    <property type="protein sequence ID" value="OGD88767.1"/>
    <property type="molecule type" value="Genomic_DNA"/>
</dbReference>
<reference evidence="1 2" key="1">
    <citation type="journal article" date="2016" name="Nat. Commun.">
        <title>Thousands of microbial genomes shed light on interconnected biogeochemical processes in an aquifer system.</title>
        <authorList>
            <person name="Anantharaman K."/>
            <person name="Brown C.T."/>
            <person name="Hug L.A."/>
            <person name="Sharon I."/>
            <person name="Castelle C.J."/>
            <person name="Probst A.J."/>
            <person name="Thomas B.C."/>
            <person name="Singh A."/>
            <person name="Wilkins M.J."/>
            <person name="Karaoz U."/>
            <person name="Brodie E.L."/>
            <person name="Williams K.H."/>
            <person name="Hubbard S.S."/>
            <person name="Banfield J.F."/>
        </authorList>
    </citation>
    <scope>NUCLEOTIDE SEQUENCE [LARGE SCALE GENOMIC DNA]</scope>
</reference>
<evidence type="ECO:0000313" key="2">
    <source>
        <dbReference type="Proteomes" id="UP000177369"/>
    </source>
</evidence>
<comment type="caution">
    <text evidence="1">The sequence shown here is derived from an EMBL/GenBank/DDBJ whole genome shotgun (WGS) entry which is preliminary data.</text>
</comment>
<dbReference type="Proteomes" id="UP000177369">
    <property type="component" value="Unassembled WGS sequence"/>
</dbReference>
<protein>
    <submittedName>
        <fullName evidence="1">Uncharacterized protein</fullName>
    </submittedName>
</protein>
<organism evidence="1 2">
    <name type="scientific">Candidatus Curtissbacteria bacterium RIFCSPHIGHO2_02_FULL_40_16b</name>
    <dbReference type="NCBI Taxonomy" id="1797714"/>
    <lineage>
        <taxon>Bacteria</taxon>
        <taxon>Candidatus Curtissiibacteriota</taxon>
    </lineage>
</organism>
<sequence>MYDERVKEILGFDPEKAEKLNGSSVTNVDDRSKLREIDPGRNLPQNHFDLDFLTYIDRLKRERESKDFVVFSYPEREFHVQVDPQRKVSRVYSSRLCLGYEPESVASFWTHNKIAPHLIKRVFDHEDYFQATLNFIPPTTLYELTLVRGRPNSEDNAVLVINYHTTSSNKTQADSDPFFLLYKSATGGYSDFFRKSDYEQILMRGELQTQGRNSDYHFHLEDGKLVMQRFRDSQLLDFVDFDSNPSGERMVQELFHPSILQNPTQPPNRWDYMWADADLLDLVGVKWERS</sequence>
<proteinExistence type="predicted"/>